<evidence type="ECO:0000313" key="6">
    <source>
        <dbReference type="EMBL" id="RZS52973.1"/>
    </source>
</evidence>
<keyword evidence="2" id="KW-0328">Glycosyltransferase</keyword>
<dbReference type="EMBL" id="SGWV01000010">
    <property type="protein sequence ID" value="RZS52973.1"/>
    <property type="molecule type" value="Genomic_DNA"/>
</dbReference>
<dbReference type="RefSeq" id="WP_130482454.1">
    <property type="nucleotide sequence ID" value="NZ_SGWV01000010.1"/>
</dbReference>
<gene>
    <name evidence="6" type="ORF">EV685_2595</name>
</gene>
<dbReference type="CDD" id="cd06439">
    <property type="entry name" value="CESA_like_1"/>
    <property type="match status" value="1"/>
</dbReference>
<sequence length="402" mass="44526">MGETLRLALEVVAWGGIGAVVYSYALFPVVLFLVAALHQAGRDAAFVLRKRDRRKALDRVDLDWPHVAVVISAYNEERHLQQRIDNLMALDYPADRLHAYIGSDGSRDGTAAILTGQGDEPRLKAFAFEVNRGKASVLNDLVSRGDEPILVFSDANTFFRPDALKRLVAGFADPGVGGVSGELRLIGAGGDNQDSLYWRVEQFLKFFEARIGALLGANGAIYAIRRSLWKPLRPDTICDDFCVAMNVAAARSRLLYEPRAWAEEETPERIGEEVKRRIRIGIGNFQALVRHPEYLLRTSWATRFAYLSHKVLRWIAPHLLIVAMAASAALAVESTGWRWGLLAQALSYLGAAAALGLTQRGVKLPKVITLAAFLYALNWAFLVASWRYATGRYAGSWARSSR</sequence>
<evidence type="ECO:0000256" key="2">
    <source>
        <dbReference type="ARBA" id="ARBA00022676"/>
    </source>
</evidence>
<evidence type="ECO:0000256" key="4">
    <source>
        <dbReference type="SAM" id="Phobius"/>
    </source>
</evidence>
<dbReference type="PANTHER" id="PTHR43630:SF1">
    <property type="entry name" value="POLY-BETA-1,6-N-ACETYL-D-GLUCOSAMINE SYNTHASE"/>
    <property type="match status" value="1"/>
</dbReference>
<accession>A0A4Q7LG36</accession>
<reference evidence="6 7" key="1">
    <citation type="submission" date="2019-02" db="EMBL/GenBank/DDBJ databases">
        <title>Genomic Encyclopedia of Type Strains, Phase IV (KMG-IV): sequencing the most valuable type-strain genomes for metagenomic binning, comparative biology and taxonomic classification.</title>
        <authorList>
            <person name="Goeker M."/>
        </authorList>
    </citation>
    <scope>NUCLEOTIDE SEQUENCE [LARGE SCALE GENOMIC DNA]</scope>
    <source>
        <strain evidence="6 7">DSM 10617</strain>
    </source>
</reference>
<evidence type="ECO:0000256" key="1">
    <source>
        <dbReference type="ARBA" id="ARBA00006739"/>
    </source>
</evidence>
<evidence type="ECO:0000256" key="3">
    <source>
        <dbReference type="ARBA" id="ARBA00022679"/>
    </source>
</evidence>
<dbReference type="PANTHER" id="PTHR43630">
    <property type="entry name" value="POLY-BETA-1,6-N-ACETYL-D-GLUCOSAMINE SYNTHASE"/>
    <property type="match status" value="1"/>
</dbReference>
<keyword evidence="4" id="KW-1133">Transmembrane helix</keyword>
<feature type="transmembrane region" description="Helical" evidence="4">
    <location>
        <begin position="367"/>
        <end position="389"/>
    </location>
</feature>
<dbReference type="InterPro" id="IPR001173">
    <property type="entry name" value="Glyco_trans_2-like"/>
</dbReference>
<protein>
    <submittedName>
        <fullName evidence="6">Cellulose synthase/poly-beta-1,6-N-acetylglucosamine synthase-like glycosyltransferase</fullName>
    </submittedName>
</protein>
<feature type="transmembrane region" description="Helical" evidence="4">
    <location>
        <begin position="12"/>
        <end position="37"/>
    </location>
</feature>
<dbReference type="SUPFAM" id="SSF53448">
    <property type="entry name" value="Nucleotide-diphospho-sugar transferases"/>
    <property type="match status" value="1"/>
</dbReference>
<organism evidence="6 7">
    <name type="scientific">Sphaerotilus mobilis</name>
    <dbReference type="NCBI Taxonomy" id="47994"/>
    <lineage>
        <taxon>Bacteria</taxon>
        <taxon>Pseudomonadati</taxon>
        <taxon>Pseudomonadota</taxon>
        <taxon>Betaproteobacteria</taxon>
        <taxon>Burkholderiales</taxon>
        <taxon>Sphaerotilaceae</taxon>
        <taxon>Sphaerotilus</taxon>
    </lineage>
</organism>
<comment type="similarity">
    <text evidence="1">Belongs to the glycosyltransferase 2 family.</text>
</comment>
<dbReference type="InterPro" id="IPR029044">
    <property type="entry name" value="Nucleotide-diphossugar_trans"/>
</dbReference>
<keyword evidence="7" id="KW-1185">Reference proteome</keyword>
<dbReference type="Pfam" id="PF00535">
    <property type="entry name" value="Glycos_transf_2"/>
    <property type="match status" value="1"/>
</dbReference>
<feature type="transmembrane region" description="Helical" evidence="4">
    <location>
        <begin position="311"/>
        <end position="331"/>
    </location>
</feature>
<dbReference type="GO" id="GO:0016757">
    <property type="term" value="F:glycosyltransferase activity"/>
    <property type="evidence" value="ECO:0007669"/>
    <property type="project" value="UniProtKB-KW"/>
</dbReference>
<evidence type="ECO:0000313" key="7">
    <source>
        <dbReference type="Proteomes" id="UP000293433"/>
    </source>
</evidence>
<comment type="caution">
    <text evidence="6">The sequence shown here is derived from an EMBL/GenBank/DDBJ whole genome shotgun (WGS) entry which is preliminary data.</text>
</comment>
<dbReference type="OrthoDB" id="9811884at2"/>
<dbReference type="Proteomes" id="UP000293433">
    <property type="component" value="Unassembled WGS sequence"/>
</dbReference>
<dbReference type="Gene3D" id="3.90.550.10">
    <property type="entry name" value="Spore Coat Polysaccharide Biosynthesis Protein SpsA, Chain A"/>
    <property type="match status" value="1"/>
</dbReference>
<keyword evidence="4" id="KW-0472">Membrane</keyword>
<evidence type="ECO:0000259" key="5">
    <source>
        <dbReference type="Pfam" id="PF00535"/>
    </source>
</evidence>
<name>A0A4Q7LG36_9BURK</name>
<keyword evidence="4" id="KW-0812">Transmembrane</keyword>
<proteinExistence type="inferred from homology"/>
<keyword evidence="3 6" id="KW-0808">Transferase</keyword>
<feature type="domain" description="Glycosyltransferase 2-like" evidence="5">
    <location>
        <begin position="69"/>
        <end position="208"/>
    </location>
</feature>
<dbReference type="AlphaFoldDB" id="A0A4Q7LG36"/>